<dbReference type="Gene3D" id="3.40.50.10930">
    <property type="match status" value="1"/>
</dbReference>
<dbReference type="GO" id="GO:0006310">
    <property type="term" value="P:DNA recombination"/>
    <property type="evidence" value="ECO:0007669"/>
    <property type="project" value="TreeGrafter"/>
</dbReference>
<dbReference type="Proteomes" id="UP000184041">
    <property type="component" value="Unassembled WGS sequence"/>
</dbReference>
<dbReference type="GO" id="GO:0008854">
    <property type="term" value="F:exodeoxyribonuclease V activity"/>
    <property type="evidence" value="ECO:0007669"/>
    <property type="project" value="InterPro"/>
</dbReference>
<evidence type="ECO:0000256" key="2">
    <source>
        <dbReference type="ARBA" id="ARBA00022741"/>
    </source>
</evidence>
<keyword evidence="12" id="KW-1185">Reference proteome</keyword>
<sequence>MLTIYYGTDQHKLAHRLFEECRGAPGGNPLSPEILVVQNHGMGQWLSLYRAKRQGIAANMMFEFPSERIWSLIRTIYPDIPETLPSDRGPMTWTLMELFNDEQFLSEFKNLSHYIADEDPAQRTFRGWKLASKIADVFDQYLIYRPRMILDWQQRRLNTRQVEAEKWQSRLWRRLIRYWETHYEGAWLHRAQLQQKLWEAMDNGTLPADRLPDRISVFGVSTASPAFMETMVKLSKLTRVCFYQLAIDPDIKESGDYANPLLQSLGSEGARFISQLSTFAQADRQGTGSVEWQQLDTEQPEGASVFCTIRSDLTTDSPLTGRKLNVPAADSSIQVHSCHSPMREVEVLYDQLLGILDNNPDLTSSDILIMTPDIETYAPVVEAVFETPDEGQPDLPYCIADRGVGGQSSAVESFLNILSLCDSRFKVTDVMDLLDSGPVREAFDLSDEQLNRLEQWIRENRIRWGIDGPFKQKMNVPQSDRFTWQSGRNRMLLGYAMQPVDDRLYNSIFPYEEIATSEDAALAGRFSRFLQELFDIARSVEEAKSPAGWQPVLNRVPEMFLPDTKEYFRQISRIREAVGQLTEYASLASFESPVPFAVVRSWLQERLEESGTGGGSMGRGVTFSSLMPMRSIPFKVIGMIGMNEGAFPRSKIPIEFDLMHLDGRPGDPVRSEEDRYLFLENLLSARTHLYFSYVGQSNRQDADFPPSTVLREFLDYLEGQYGLESGDITTRHRLQAFSPGYFKNKEGLFSYSRTQLKVSQQLMDARDRPPLFLHTDLPEPGEEWKVMSVNDLISFFQQPVKYLLQQRLGIYPGGEEVLTEDREPFALGGLEGYRVEQELLDRFLRDQPLDTYYENLRARDMLPEGWTGAQAYRQKASEVRLFGGEIQQRLDRQPLPDPEVDITIGEFRIVGSLTNIYPDAHIMYRFGKARPGYLIEGWIRHLLVQRVKPAGHPGRSLLFTWDKSAFQEHCLSPPEDTKAILSNLMELYRRGLQRPLPLYCESSYAYAKSVIAEDKTQEQGMAKAINKWEPGWGGYPGEGEDPYIKLINSRKQPFRDQNEQFRELSQRFWVPFFKVLRRGDS</sequence>
<dbReference type="GO" id="GO:0009338">
    <property type="term" value="C:exodeoxyribonuclease V complex"/>
    <property type="evidence" value="ECO:0007669"/>
    <property type="project" value="InterPro"/>
</dbReference>
<keyword evidence="2" id="KW-0547">Nucleotide-binding</keyword>
<keyword evidence="4" id="KW-0378">Hydrolase</keyword>
<dbReference type="Gene3D" id="1.10.10.160">
    <property type="match status" value="1"/>
</dbReference>
<dbReference type="InterPro" id="IPR011335">
    <property type="entry name" value="Restrct_endonuc-II-like"/>
</dbReference>
<dbReference type="SUPFAM" id="SSF52980">
    <property type="entry name" value="Restriction endonuclease-like"/>
    <property type="match status" value="1"/>
</dbReference>
<keyword evidence="8" id="KW-0238">DNA-binding</keyword>
<evidence type="ECO:0000256" key="8">
    <source>
        <dbReference type="ARBA" id="ARBA00023125"/>
    </source>
</evidence>
<dbReference type="Pfam" id="PF04257">
    <property type="entry name" value="Exonuc_V_gamma"/>
    <property type="match status" value="1"/>
</dbReference>
<organism evidence="11 12">
    <name type="scientific">Fodinibius roseus</name>
    <dbReference type="NCBI Taxonomy" id="1194090"/>
    <lineage>
        <taxon>Bacteria</taxon>
        <taxon>Pseudomonadati</taxon>
        <taxon>Balneolota</taxon>
        <taxon>Balneolia</taxon>
        <taxon>Balneolales</taxon>
        <taxon>Balneolaceae</taxon>
        <taxon>Fodinibius</taxon>
    </lineage>
</organism>
<evidence type="ECO:0000256" key="7">
    <source>
        <dbReference type="ARBA" id="ARBA00022840"/>
    </source>
</evidence>
<evidence type="ECO:0000259" key="10">
    <source>
        <dbReference type="Pfam" id="PF17946"/>
    </source>
</evidence>
<dbReference type="GO" id="GO:0003677">
    <property type="term" value="F:DNA binding"/>
    <property type="evidence" value="ECO:0007669"/>
    <property type="project" value="UniProtKB-KW"/>
</dbReference>
<keyword evidence="6" id="KW-0269">Exonuclease</keyword>
<dbReference type="InterPro" id="IPR041500">
    <property type="entry name" value="RecC_C"/>
</dbReference>
<dbReference type="InterPro" id="IPR027417">
    <property type="entry name" value="P-loop_NTPase"/>
</dbReference>
<evidence type="ECO:0000256" key="5">
    <source>
        <dbReference type="ARBA" id="ARBA00022806"/>
    </source>
</evidence>
<keyword evidence="5 11" id="KW-0347">Helicase</keyword>
<feature type="domain" description="RecC C-terminal" evidence="10">
    <location>
        <begin position="785"/>
        <end position="1009"/>
    </location>
</feature>
<dbReference type="EMBL" id="FQUS01000001">
    <property type="protein sequence ID" value="SHE32529.1"/>
    <property type="molecule type" value="Genomic_DNA"/>
</dbReference>
<dbReference type="GO" id="GO:0004386">
    <property type="term" value="F:helicase activity"/>
    <property type="evidence" value="ECO:0007669"/>
    <property type="project" value="UniProtKB-KW"/>
</dbReference>
<dbReference type="RefSeq" id="WP_073058819.1">
    <property type="nucleotide sequence ID" value="NZ_FQUS01000001.1"/>
</dbReference>
<evidence type="ECO:0000256" key="3">
    <source>
        <dbReference type="ARBA" id="ARBA00022763"/>
    </source>
</evidence>
<dbReference type="InterPro" id="IPR006697">
    <property type="entry name" value="RecC"/>
</dbReference>
<dbReference type="AlphaFoldDB" id="A0A1M4SK17"/>
<dbReference type="Pfam" id="PF17946">
    <property type="entry name" value="RecC_C"/>
    <property type="match status" value="1"/>
</dbReference>
<evidence type="ECO:0000256" key="1">
    <source>
        <dbReference type="ARBA" id="ARBA00022722"/>
    </source>
</evidence>
<evidence type="ECO:0000313" key="12">
    <source>
        <dbReference type="Proteomes" id="UP000184041"/>
    </source>
</evidence>
<evidence type="ECO:0000256" key="6">
    <source>
        <dbReference type="ARBA" id="ARBA00022839"/>
    </source>
</evidence>
<gene>
    <name evidence="11" type="ORF">SAMN05443144_10157</name>
</gene>
<dbReference type="PIRSF" id="PIRSF000980">
    <property type="entry name" value="RecC"/>
    <property type="match status" value="1"/>
</dbReference>
<reference evidence="11 12" key="1">
    <citation type="submission" date="2016-11" db="EMBL/GenBank/DDBJ databases">
        <authorList>
            <person name="Jaros S."/>
            <person name="Januszkiewicz K."/>
            <person name="Wedrychowicz H."/>
        </authorList>
    </citation>
    <scope>NUCLEOTIDE SEQUENCE [LARGE SCALE GENOMIC DNA]</scope>
    <source>
        <strain evidence="11 12">DSM 21986</strain>
    </source>
</reference>
<dbReference type="PANTHER" id="PTHR30591">
    <property type="entry name" value="RECBCD ENZYME SUBUNIT RECC"/>
    <property type="match status" value="1"/>
</dbReference>
<keyword evidence="3" id="KW-0227">DNA damage</keyword>
<dbReference type="NCBIfam" id="TIGR01450">
    <property type="entry name" value="recC"/>
    <property type="match status" value="1"/>
</dbReference>
<keyword evidence="7" id="KW-0067">ATP-binding</keyword>
<keyword evidence="9" id="KW-0234">DNA repair</keyword>
<evidence type="ECO:0000313" key="11">
    <source>
        <dbReference type="EMBL" id="SHE32529.1"/>
    </source>
</evidence>
<dbReference type="PANTHER" id="PTHR30591:SF1">
    <property type="entry name" value="RECBCD ENZYME SUBUNIT RECC"/>
    <property type="match status" value="1"/>
</dbReference>
<protein>
    <submittedName>
        <fullName evidence="11">DNA helicase/exodeoxyribonuclease V, gamma subunit</fullName>
    </submittedName>
</protein>
<dbReference type="Gene3D" id="1.10.10.990">
    <property type="match status" value="1"/>
</dbReference>
<keyword evidence="1" id="KW-0540">Nuclease</keyword>
<evidence type="ECO:0000256" key="4">
    <source>
        <dbReference type="ARBA" id="ARBA00022801"/>
    </source>
</evidence>
<dbReference type="GO" id="GO:0005524">
    <property type="term" value="F:ATP binding"/>
    <property type="evidence" value="ECO:0007669"/>
    <property type="project" value="UniProtKB-KW"/>
</dbReference>
<dbReference type="Gene3D" id="3.40.50.300">
    <property type="entry name" value="P-loop containing nucleotide triphosphate hydrolases"/>
    <property type="match status" value="2"/>
</dbReference>
<dbReference type="InterPro" id="IPR013986">
    <property type="entry name" value="DExx_box_DNA_helicase_dom_sf"/>
</dbReference>
<dbReference type="HAMAP" id="MF_01486">
    <property type="entry name" value="RecC"/>
    <property type="match status" value="1"/>
</dbReference>
<dbReference type="STRING" id="1194090.SAMN05443144_10157"/>
<name>A0A1M4SK17_9BACT</name>
<dbReference type="SUPFAM" id="SSF52540">
    <property type="entry name" value="P-loop containing nucleoside triphosphate hydrolases"/>
    <property type="match status" value="2"/>
</dbReference>
<evidence type="ECO:0000256" key="9">
    <source>
        <dbReference type="ARBA" id="ARBA00023204"/>
    </source>
</evidence>
<dbReference type="GO" id="GO:0006281">
    <property type="term" value="P:DNA repair"/>
    <property type="evidence" value="ECO:0007669"/>
    <property type="project" value="UniProtKB-KW"/>
</dbReference>
<proteinExistence type="inferred from homology"/>
<dbReference type="OrthoDB" id="9762834at2"/>
<accession>A0A1M4SK17</accession>